<reference evidence="6" key="1">
    <citation type="submission" date="2021-01" db="EMBL/GenBank/DDBJ databases">
        <authorList>
            <person name="Corre E."/>
            <person name="Pelletier E."/>
            <person name="Niang G."/>
            <person name="Scheremetjew M."/>
            <person name="Finn R."/>
            <person name="Kale V."/>
            <person name="Holt S."/>
            <person name="Cochrane G."/>
            <person name="Meng A."/>
            <person name="Brown T."/>
            <person name="Cohen L."/>
        </authorList>
    </citation>
    <scope>NUCLEOTIDE SEQUENCE</scope>
    <source>
        <strain evidence="6">CCMP281</strain>
    </source>
</reference>
<evidence type="ECO:0000313" key="6">
    <source>
        <dbReference type="EMBL" id="CAE0127400.1"/>
    </source>
</evidence>
<evidence type="ECO:0000256" key="2">
    <source>
        <dbReference type="ARBA" id="ARBA00022771"/>
    </source>
</evidence>
<keyword evidence="1" id="KW-0479">Metal-binding</keyword>
<organism evidence="6">
    <name type="scientific">Haptolina ericina</name>
    <dbReference type="NCBI Taxonomy" id="156174"/>
    <lineage>
        <taxon>Eukaryota</taxon>
        <taxon>Haptista</taxon>
        <taxon>Haptophyta</taxon>
        <taxon>Prymnesiophyceae</taxon>
        <taxon>Prymnesiales</taxon>
        <taxon>Prymnesiaceae</taxon>
        <taxon>Haptolina</taxon>
    </lineage>
</organism>
<dbReference type="AlphaFoldDB" id="A0A7S3B7K4"/>
<dbReference type="EMBL" id="HBHX01047991">
    <property type="protein sequence ID" value="CAE0127400.1"/>
    <property type="molecule type" value="Transcribed_RNA"/>
</dbReference>
<dbReference type="Gene3D" id="3.30.40.10">
    <property type="entry name" value="Zinc/RING finger domain, C3HC4 (zinc finger)"/>
    <property type="match status" value="1"/>
</dbReference>
<dbReference type="SUPFAM" id="SSF57903">
    <property type="entry name" value="FYVE/PHD zinc finger"/>
    <property type="match status" value="1"/>
</dbReference>
<dbReference type="Pfam" id="PF00628">
    <property type="entry name" value="PHD"/>
    <property type="match status" value="1"/>
</dbReference>
<protein>
    <recommendedName>
        <fullName evidence="5">PHD-type domain-containing protein</fullName>
    </recommendedName>
</protein>
<dbReference type="InterPro" id="IPR011011">
    <property type="entry name" value="Znf_FYVE_PHD"/>
</dbReference>
<dbReference type="PROSITE" id="PS50016">
    <property type="entry name" value="ZF_PHD_2"/>
    <property type="match status" value="1"/>
</dbReference>
<keyword evidence="2 4" id="KW-0863">Zinc-finger</keyword>
<dbReference type="InterPro" id="IPR001965">
    <property type="entry name" value="Znf_PHD"/>
</dbReference>
<dbReference type="GO" id="GO:0008270">
    <property type="term" value="F:zinc ion binding"/>
    <property type="evidence" value="ECO:0007669"/>
    <property type="project" value="UniProtKB-KW"/>
</dbReference>
<dbReference type="InterPro" id="IPR019787">
    <property type="entry name" value="Znf_PHD-finger"/>
</dbReference>
<proteinExistence type="predicted"/>
<dbReference type="InterPro" id="IPR013083">
    <property type="entry name" value="Znf_RING/FYVE/PHD"/>
</dbReference>
<evidence type="ECO:0000259" key="5">
    <source>
        <dbReference type="PROSITE" id="PS50016"/>
    </source>
</evidence>
<gene>
    <name evidence="6" type="ORF">HERI1096_LOCUS26593</name>
</gene>
<evidence type="ECO:0000256" key="4">
    <source>
        <dbReference type="PROSITE-ProRule" id="PRU00146"/>
    </source>
</evidence>
<dbReference type="PANTHER" id="PTHR47162:SF10">
    <property type="entry name" value="METHYL-CPG-BINDING DOMAIN-CONTAINING PROTEIN 9 ISOFORM X1"/>
    <property type="match status" value="1"/>
</dbReference>
<dbReference type="SMART" id="SM00249">
    <property type="entry name" value="PHD"/>
    <property type="match status" value="1"/>
</dbReference>
<keyword evidence="3" id="KW-0862">Zinc</keyword>
<evidence type="ECO:0000256" key="1">
    <source>
        <dbReference type="ARBA" id="ARBA00022723"/>
    </source>
</evidence>
<sequence>MALEGPHEVLVHRLKEHMREHGKSQIYMTRVLGFTSSGMLSSYLRGRRDLSARTLRDCDDKVLKFLDSSVDVTTVHVTTVDATGGAMALEATVDATTVDRIACVECGYTDNDSQLLLCDGRDGDGSDCSAAYHTYCLSPPLADIPEGEWFCASCTARRSEAPPPEPAQITTS</sequence>
<accession>A0A7S3B7K4</accession>
<dbReference type="PANTHER" id="PTHR47162">
    <property type="entry name" value="OS02G0192300 PROTEIN"/>
    <property type="match status" value="1"/>
</dbReference>
<feature type="domain" description="PHD-type" evidence="5">
    <location>
        <begin position="100"/>
        <end position="157"/>
    </location>
</feature>
<evidence type="ECO:0000256" key="3">
    <source>
        <dbReference type="ARBA" id="ARBA00022833"/>
    </source>
</evidence>
<name>A0A7S3B7K4_9EUKA</name>